<dbReference type="GO" id="GO:0005811">
    <property type="term" value="C:lipid droplet"/>
    <property type="evidence" value="ECO:0007669"/>
    <property type="project" value="UniProtKB-SubCell"/>
</dbReference>
<keyword evidence="3" id="KW-0551">Lipid droplet</keyword>
<evidence type="ECO:0000256" key="2">
    <source>
        <dbReference type="ARBA" id="ARBA00008300"/>
    </source>
</evidence>
<dbReference type="InterPro" id="IPR019363">
    <property type="entry name" value="LDAH"/>
</dbReference>
<reference evidence="7 8" key="1">
    <citation type="submission" date="2021-01" db="EMBL/GenBank/DDBJ databases">
        <title>Chromosome-level genome assembly of a human fungal pathogen reveals clustering of transcriptionally co-regulated genes.</title>
        <authorList>
            <person name="Voorhies M."/>
            <person name="Cohen S."/>
            <person name="Shea T.P."/>
            <person name="Petrus S."/>
            <person name="Munoz J.F."/>
            <person name="Poplawski S."/>
            <person name="Goldman W.E."/>
            <person name="Michael T."/>
            <person name="Cuomo C.A."/>
            <person name="Sil A."/>
            <person name="Beyhan S."/>
        </authorList>
    </citation>
    <scope>NUCLEOTIDE SEQUENCE [LARGE SCALE GENOMIC DNA]</scope>
    <source>
        <strain evidence="7 8">G184AR</strain>
    </source>
</reference>
<dbReference type="GO" id="GO:0016298">
    <property type="term" value="F:lipase activity"/>
    <property type="evidence" value="ECO:0007669"/>
    <property type="project" value="InterPro"/>
</dbReference>
<evidence type="ECO:0000256" key="5">
    <source>
        <dbReference type="SAM" id="MobiDB-lite"/>
    </source>
</evidence>
<dbReference type="PANTHER" id="PTHR13390">
    <property type="entry name" value="LIPASE"/>
    <property type="match status" value="1"/>
</dbReference>
<organism evidence="7 8">
    <name type="scientific">Ajellomyces capsulatus</name>
    <name type="common">Darling's disease fungus</name>
    <name type="synonym">Histoplasma capsulatum</name>
    <dbReference type="NCBI Taxonomy" id="5037"/>
    <lineage>
        <taxon>Eukaryota</taxon>
        <taxon>Fungi</taxon>
        <taxon>Dikarya</taxon>
        <taxon>Ascomycota</taxon>
        <taxon>Pezizomycotina</taxon>
        <taxon>Eurotiomycetes</taxon>
        <taxon>Eurotiomycetidae</taxon>
        <taxon>Onygenales</taxon>
        <taxon>Ajellomycetaceae</taxon>
        <taxon>Histoplasma</taxon>
    </lineage>
</organism>
<dbReference type="Gene3D" id="3.40.50.1820">
    <property type="entry name" value="alpha/beta hydrolase"/>
    <property type="match status" value="1"/>
</dbReference>
<comment type="subcellular location">
    <subcellularLocation>
        <location evidence="1">Lipid droplet</location>
    </subcellularLocation>
</comment>
<evidence type="ECO:0000256" key="3">
    <source>
        <dbReference type="ARBA" id="ARBA00022677"/>
    </source>
</evidence>
<comment type="similarity">
    <text evidence="2">Belongs to the AB hydrolase superfamily. LDAH family.</text>
</comment>
<evidence type="ECO:0000313" key="8">
    <source>
        <dbReference type="Proteomes" id="UP000670092"/>
    </source>
</evidence>
<dbReference type="InterPro" id="IPR029058">
    <property type="entry name" value="AB_hydrolase_fold"/>
</dbReference>
<protein>
    <submittedName>
        <fullName evidence="7">Esterase/lipase superfamily domain-containing protein</fullName>
    </submittedName>
</protein>
<keyword evidence="6" id="KW-1133">Transmembrane helix</keyword>
<dbReference type="OrthoDB" id="448051at2759"/>
<keyword evidence="6" id="KW-0812">Transmembrane</keyword>
<name>A0A8H8CUW1_AJECA</name>
<dbReference type="GO" id="GO:0019915">
    <property type="term" value="P:lipid storage"/>
    <property type="evidence" value="ECO:0007669"/>
    <property type="project" value="InterPro"/>
</dbReference>
<evidence type="ECO:0000256" key="4">
    <source>
        <dbReference type="ARBA" id="ARBA00022801"/>
    </source>
</evidence>
<dbReference type="Pfam" id="PF10230">
    <property type="entry name" value="LIDHydrolase"/>
    <property type="match status" value="1"/>
</dbReference>
<evidence type="ECO:0000256" key="6">
    <source>
        <dbReference type="SAM" id="Phobius"/>
    </source>
</evidence>
<dbReference type="Proteomes" id="UP000670092">
    <property type="component" value="Unassembled WGS sequence"/>
</dbReference>
<keyword evidence="4" id="KW-0378">Hydrolase</keyword>
<gene>
    <name evidence="7" type="ORF">I7I52_07680</name>
</gene>
<dbReference type="VEuPathDB" id="FungiDB:I7I52_07680"/>
<feature type="transmembrane region" description="Helical" evidence="6">
    <location>
        <begin position="266"/>
        <end position="287"/>
    </location>
</feature>
<evidence type="ECO:0000313" key="7">
    <source>
        <dbReference type="EMBL" id="KAG5290614.1"/>
    </source>
</evidence>
<proteinExistence type="inferred from homology"/>
<feature type="transmembrane region" description="Helical" evidence="6">
    <location>
        <begin position="185"/>
        <end position="206"/>
    </location>
</feature>
<dbReference type="SUPFAM" id="SSF53474">
    <property type="entry name" value="alpha/beta-Hydrolases"/>
    <property type="match status" value="1"/>
</dbReference>
<dbReference type="EMBL" id="JAEVHI010000005">
    <property type="protein sequence ID" value="KAG5290614.1"/>
    <property type="molecule type" value="Genomic_DNA"/>
</dbReference>
<sequence length="448" mass="49097">MNQLATPHITTNSFLTFTSTSCTADEPESILLYFIPGNPGLIAYYHTFLSLLSSTLISSAEYSDYDDGSAENNSSTASSSRMGKVPQYIIHGKSMGGFEIVENGKHVSCCSPPLTNIKANGGMETQSQSQPQAHHHPTTKTDKLYSLSEQIEHVERNLNNFVDAWHARKRAQTRGNDLSDDQGRWRHFGGVKVILIGHSVGAYIAMEILRRHREGIKQKGASADTGGAGIGATMDIVGGILLFPTVVDIAQSSSGRKLTKLLYAPYLAFLTSLLVKFLIFMLPGSWLRSIVGRVMGSPSENAIDTTVAFLKSARGVEQAIHMSADEMRDITYDKWSDEIWGIASSSSESSPMSASSSEETPLNLVLYFAKQDHWVADRTRDEIIRVRGGVGSSSGSNGPRMQVCEDGVVHGFCIQHSDIMAKKTAGWVRDIVQRQQNLPNVHHRHIGR</sequence>
<feature type="transmembrane region" description="Helical" evidence="6">
    <location>
        <begin position="227"/>
        <end position="246"/>
    </location>
</feature>
<dbReference type="AlphaFoldDB" id="A0A8H8CUW1"/>
<feature type="region of interest" description="Disordered" evidence="5">
    <location>
        <begin position="119"/>
        <end position="141"/>
    </location>
</feature>
<comment type="caution">
    <text evidence="7">The sequence shown here is derived from an EMBL/GenBank/DDBJ whole genome shotgun (WGS) entry which is preliminary data.</text>
</comment>
<keyword evidence="6" id="KW-0472">Membrane</keyword>
<accession>A0A8H8CUW1</accession>
<dbReference type="PANTHER" id="PTHR13390:SF0">
    <property type="entry name" value="LIPID DROPLET-ASSOCIATED HYDROLASE"/>
    <property type="match status" value="1"/>
</dbReference>
<evidence type="ECO:0000256" key="1">
    <source>
        <dbReference type="ARBA" id="ARBA00004502"/>
    </source>
</evidence>